<dbReference type="Pfam" id="PF07715">
    <property type="entry name" value="Plug"/>
    <property type="match status" value="1"/>
</dbReference>
<gene>
    <name evidence="4" type="ORF">KTO63_01940</name>
</gene>
<name>A0A9E2W1A3_9BACT</name>
<dbReference type="InterPro" id="IPR012910">
    <property type="entry name" value="Plug_dom"/>
</dbReference>
<evidence type="ECO:0000313" key="5">
    <source>
        <dbReference type="Proteomes" id="UP000812270"/>
    </source>
</evidence>
<dbReference type="Proteomes" id="UP000812270">
    <property type="component" value="Unassembled WGS sequence"/>
</dbReference>
<sequence length="1028" mass="114445">MKIMQINGWQRVLLTLLFSAALLPGFSQALSKVEGVISNEAGEPLKGVSIVYNVVPGNVTTTTASGENGRFVISNLQVGKKYRFVFTYVGYEAYNLPVLHIQQGESNKLIIRMKEASKGMDEVVVVGYGKMKKRDVTGAVSSVKSDKIVEFPVTNMVDALQGRVAGVMVQTTSWAPGSSGQIRVRGNRSINADNNPLYVIDGIPTVDALDQISPNDIESVEVLKDASATAIYGNRGANGVILITTKRGRKGKTIIDFNSYYGIQKNRTMPELMDAASFVEYSREAQRNVLGGTYDSKPNKTLDFQNDQLVATPYMSRNMERAWASGTYDPSKLVSTNWIDYGLRTGNIQNYSLNLRGGSENTRFMVSGDYLSNEGVVVDQSFKRYNVRLNLEHNITNKIKLGTNSVFTASAQQAGYGVFDGYGLKSFNPLASPYNDDSTLAIYPTNNTRTPNPITDFGKTKRDRNQNRYLGSYYAEAEILPGLSFRSNLGLDLRLYQNYDFNAENTESSGGANTPSSAANSNVKKFSYTWENLLTYQHSFAKDHNLNVTMLQSIQEEKAESNNISVKDLPYDDLGYYNMGSALTINSVGTGLTDWKLSSFMGRVNYSFKGKYLATISARYDGSSRLAEGEKWVLFPSMALGWRLKGESFLSSARALSELKLRVGYGKTGNTSIDPYKTWGRVGTNRYVFGETNILGFTPIEMINPNLTWETTDQFNAGLDFGFFNDRITGALDVYMQNTHNLLLNRQLPTASGFGSILSNIGKTSNKGIELSLNTVNIRNAHFQWRSNIQFAANKQEIVELWNGKNDDVGSKWFIGKPVNIYYDLGFNGIWQNTKDDLDAMAKFNSNGATFKPGDIRPLDKNGDFKINDGDRYIIGQADPKWTFSLDNSFVYNNFDASIFLVGMFGQTLNHDLDMRFDGRYNQPKLNYWTPENPSNVAPRPLLNVASVNYLNTMNYYSGDFIRVKNIALGYSLSPATLRKIHLEKLRIYASAQNPFLFTKFPGTDPEGATGFNNPSVKTFTFGLNLSL</sequence>
<keyword evidence="4" id="KW-0675">Receptor</keyword>
<dbReference type="NCBIfam" id="TIGR04056">
    <property type="entry name" value="OMP_RagA_SusC"/>
    <property type="match status" value="1"/>
</dbReference>
<dbReference type="AlphaFoldDB" id="A0A9E2W1A3"/>
<keyword evidence="5" id="KW-1185">Reference proteome</keyword>
<dbReference type="RefSeq" id="WP_217789435.1">
    <property type="nucleotide sequence ID" value="NZ_JAHSPG010000001.1"/>
</dbReference>
<dbReference type="PROSITE" id="PS52016">
    <property type="entry name" value="TONB_DEPENDENT_REC_3"/>
    <property type="match status" value="1"/>
</dbReference>
<feature type="region of interest" description="Disordered" evidence="2">
    <location>
        <begin position="442"/>
        <end position="461"/>
    </location>
</feature>
<keyword evidence="1" id="KW-1134">Transmembrane beta strand</keyword>
<organism evidence="4 5">
    <name type="scientific">Pinibacter aurantiacus</name>
    <dbReference type="NCBI Taxonomy" id="2851599"/>
    <lineage>
        <taxon>Bacteria</taxon>
        <taxon>Pseudomonadati</taxon>
        <taxon>Bacteroidota</taxon>
        <taxon>Chitinophagia</taxon>
        <taxon>Chitinophagales</taxon>
        <taxon>Chitinophagaceae</taxon>
        <taxon>Pinibacter</taxon>
    </lineage>
</organism>
<comment type="caution">
    <text evidence="4">The sequence shown here is derived from an EMBL/GenBank/DDBJ whole genome shotgun (WGS) entry which is preliminary data.</text>
</comment>
<dbReference type="FunFam" id="2.170.130.10:FF:000008">
    <property type="entry name" value="SusC/RagA family TonB-linked outer membrane protein"/>
    <property type="match status" value="1"/>
</dbReference>
<dbReference type="InterPro" id="IPR023996">
    <property type="entry name" value="TonB-dep_OMP_SusC/RagA"/>
</dbReference>
<feature type="compositionally biased region" description="Low complexity" evidence="2">
    <location>
        <begin position="444"/>
        <end position="453"/>
    </location>
</feature>
<dbReference type="GO" id="GO:0009279">
    <property type="term" value="C:cell outer membrane"/>
    <property type="evidence" value="ECO:0007669"/>
    <property type="project" value="UniProtKB-SubCell"/>
</dbReference>
<evidence type="ECO:0000256" key="2">
    <source>
        <dbReference type="SAM" id="MobiDB-lite"/>
    </source>
</evidence>
<keyword evidence="1" id="KW-0998">Cell outer membrane</keyword>
<comment type="subcellular location">
    <subcellularLocation>
        <location evidence="1">Cell outer membrane</location>
        <topology evidence="1">Multi-pass membrane protein</topology>
    </subcellularLocation>
</comment>
<evidence type="ECO:0000259" key="3">
    <source>
        <dbReference type="Pfam" id="PF07715"/>
    </source>
</evidence>
<reference evidence="4" key="1">
    <citation type="submission" date="2021-06" db="EMBL/GenBank/DDBJ databases">
        <authorList>
            <person name="Huq M.A."/>
        </authorList>
    </citation>
    <scope>NUCLEOTIDE SEQUENCE</scope>
    <source>
        <strain evidence="4">MAH-26</strain>
    </source>
</reference>
<dbReference type="InterPro" id="IPR039426">
    <property type="entry name" value="TonB-dep_rcpt-like"/>
</dbReference>
<proteinExistence type="inferred from homology"/>
<keyword evidence="1" id="KW-0472">Membrane</keyword>
<keyword evidence="1" id="KW-0813">Transport</keyword>
<dbReference type="NCBIfam" id="TIGR04057">
    <property type="entry name" value="SusC_RagA_signa"/>
    <property type="match status" value="1"/>
</dbReference>
<evidence type="ECO:0000256" key="1">
    <source>
        <dbReference type="PROSITE-ProRule" id="PRU01360"/>
    </source>
</evidence>
<dbReference type="Pfam" id="PF13715">
    <property type="entry name" value="CarbopepD_reg_2"/>
    <property type="match status" value="1"/>
</dbReference>
<comment type="similarity">
    <text evidence="1">Belongs to the TonB-dependent receptor family.</text>
</comment>
<accession>A0A9E2W1A3</accession>
<feature type="domain" description="TonB-dependent receptor plug" evidence="3">
    <location>
        <begin position="132"/>
        <end position="240"/>
    </location>
</feature>
<protein>
    <submittedName>
        <fullName evidence="4">TonB-dependent receptor</fullName>
    </submittedName>
</protein>
<dbReference type="InterPro" id="IPR023997">
    <property type="entry name" value="TonB-dep_OMP_SusC/RagA_CS"/>
</dbReference>
<keyword evidence="1" id="KW-0812">Transmembrane</keyword>
<dbReference type="EMBL" id="JAHSPG010000001">
    <property type="protein sequence ID" value="MBV4355890.1"/>
    <property type="molecule type" value="Genomic_DNA"/>
</dbReference>
<evidence type="ECO:0000313" key="4">
    <source>
        <dbReference type="EMBL" id="MBV4355890.1"/>
    </source>
</evidence>